<dbReference type="PROSITE" id="PS51297">
    <property type="entry name" value="K_BOX"/>
    <property type="match status" value="1"/>
</dbReference>
<dbReference type="Proteomes" id="UP000813463">
    <property type="component" value="Chromosome 6"/>
</dbReference>
<dbReference type="RefSeq" id="XP_021837972.1">
    <property type="nucleotide sequence ID" value="XM_021982280.1"/>
</dbReference>
<evidence type="ECO:0000313" key="11">
    <source>
        <dbReference type="RefSeq" id="XP_021837972.1"/>
    </source>
</evidence>
<reference evidence="10 11" key="2">
    <citation type="submission" date="2025-04" db="UniProtKB">
        <authorList>
            <consortium name="RefSeq"/>
        </authorList>
    </citation>
    <scope>IDENTIFICATION</scope>
</reference>
<dbReference type="SUPFAM" id="SSF55455">
    <property type="entry name" value="SRF-like"/>
    <property type="match status" value="1"/>
</dbReference>
<dbReference type="PRINTS" id="PR00404">
    <property type="entry name" value="MADSDOMAIN"/>
</dbReference>
<accession>A0A9R0HVU7</accession>
<evidence type="ECO:0000256" key="3">
    <source>
        <dbReference type="ARBA" id="ARBA00023125"/>
    </source>
</evidence>
<keyword evidence="2" id="KW-0805">Transcription regulation</keyword>
<dbReference type="PROSITE" id="PS50066">
    <property type="entry name" value="MADS_BOX_2"/>
    <property type="match status" value="1"/>
</dbReference>
<evidence type="ECO:0000256" key="2">
    <source>
        <dbReference type="ARBA" id="ARBA00023015"/>
    </source>
</evidence>
<keyword evidence="9" id="KW-1185">Reference proteome</keyword>
<name>A0A9R0HVU7_SPIOL</name>
<dbReference type="InterPro" id="IPR002487">
    <property type="entry name" value="TF_Kbox"/>
</dbReference>
<dbReference type="PANTHER" id="PTHR48019">
    <property type="entry name" value="SERUM RESPONSE FACTOR HOMOLOG"/>
    <property type="match status" value="1"/>
</dbReference>
<evidence type="ECO:0000259" key="7">
    <source>
        <dbReference type="PROSITE" id="PS50066"/>
    </source>
</evidence>
<evidence type="ECO:0000313" key="9">
    <source>
        <dbReference type="Proteomes" id="UP000813463"/>
    </source>
</evidence>
<evidence type="ECO:0000256" key="6">
    <source>
        <dbReference type="SAM" id="Coils"/>
    </source>
</evidence>
<dbReference type="GO" id="GO:0006357">
    <property type="term" value="P:regulation of transcription by RNA polymerase II"/>
    <property type="evidence" value="ECO:0000318"/>
    <property type="project" value="GO_Central"/>
</dbReference>
<dbReference type="GO" id="GO:0000981">
    <property type="term" value="F:DNA-binding transcription factor activity, RNA polymerase II-specific"/>
    <property type="evidence" value="ECO:0000318"/>
    <property type="project" value="GO_Central"/>
</dbReference>
<dbReference type="GO" id="GO:0005634">
    <property type="term" value="C:nucleus"/>
    <property type="evidence" value="ECO:0007669"/>
    <property type="project" value="UniProtKB-SubCell"/>
</dbReference>
<dbReference type="InterPro" id="IPR033896">
    <property type="entry name" value="MEF2-like_N"/>
</dbReference>
<dbReference type="InterPro" id="IPR002100">
    <property type="entry name" value="TF_MADSbox"/>
</dbReference>
<keyword evidence="6" id="KW-0175">Coiled coil</keyword>
<dbReference type="GeneID" id="110777691"/>
<dbReference type="GO" id="GO:0000978">
    <property type="term" value="F:RNA polymerase II cis-regulatory region sequence-specific DNA binding"/>
    <property type="evidence" value="ECO:0000318"/>
    <property type="project" value="GO_Central"/>
</dbReference>
<evidence type="ECO:0000313" key="10">
    <source>
        <dbReference type="RefSeq" id="XP_021837971.1"/>
    </source>
</evidence>
<dbReference type="AlphaFoldDB" id="A0A9R0HVU7"/>
<sequence>MGRGKIVIERIDNSTSRQVTFSKRRKGLLKKSKELAILCDAEVGVIIFSSTSKLYEYSNSSMKSVIERYNKAKQEQHHLNSESELKFWRQEAEITRQQLQDLHESYRQLMGQKLSGLNIEELQTLEEQLEMSLQGVRMNKEQILTNEIQELNHKGNIIQQENMELCEKVNLIRQENTDLYKKLYSIGSVNGISGNSLIQNGFSSREDAQELIHLRLSHPEKHRNQAIGATTALGRL</sequence>
<feature type="coiled-coil region" evidence="6">
    <location>
        <begin position="62"/>
        <end position="139"/>
    </location>
</feature>
<evidence type="ECO:0000256" key="1">
    <source>
        <dbReference type="ARBA" id="ARBA00004123"/>
    </source>
</evidence>
<organism evidence="9 11">
    <name type="scientific">Spinacia oleracea</name>
    <name type="common">Spinach</name>
    <dbReference type="NCBI Taxonomy" id="3562"/>
    <lineage>
        <taxon>Eukaryota</taxon>
        <taxon>Viridiplantae</taxon>
        <taxon>Streptophyta</taxon>
        <taxon>Embryophyta</taxon>
        <taxon>Tracheophyta</taxon>
        <taxon>Spermatophyta</taxon>
        <taxon>Magnoliopsida</taxon>
        <taxon>eudicotyledons</taxon>
        <taxon>Gunneridae</taxon>
        <taxon>Pentapetalae</taxon>
        <taxon>Caryophyllales</taxon>
        <taxon>Chenopodiaceae</taxon>
        <taxon>Chenopodioideae</taxon>
        <taxon>Anserineae</taxon>
        <taxon>Spinacia</taxon>
    </lineage>
</organism>
<feature type="domain" description="MADS-box" evidence="7">
    <location>
        <begin position="1"/>
        <end position="61"/>
    </location>
</feature>
<dbReference type="OrthoDB" id="1898716at2759"/>
<dbReference type="Pfam" id="PF00319">
    <property type="entry name" value="SRF-TF"/>
    <property type="match status" value="1"/>
</dbReference>
<feature type="domain" description="K-box" evidence="8">
    <location>
        <begin position="85"/>
        <end position="175"/>
    </location>
</feature>
<dbReference type="GO" id="GO:0046983">
    <property type="term" value="F:protein dimerization activity"/>
    <property type="evidence" value="ECO:0007669"/>
    <property type="project" value="InterPro"/>
</dbReference>
<keyword evidence="3" id="KW-0238">DNA-binding</keyword>
<reference evidence="9" key="1">
    <citation type="journal article" date="2021" name="Nat. Commun.">
        <title>Genomic analyses provide insights into spinach domestication and the genetic basis of agronomic traits.</title>
        <authorList>
            <person name="Cai X."/>
            <person name="Sun X."/>
            <person name="Xu C."/>
            <person name="Sun H."/>
            <person name="Wang X."/>
            <person name="Ge C."/>
            <person name="Zhang Z."/>
            <person name="Wang Q."/>
            <person name="Fei Z."/>
            <person name="Jiao C."/>
            <person name="Wang Q."/>
        </authorList>
    </citation>
    <scope>NUCLEOTIDE SEQUENCE [LARGE SCALE GENOMIC DNA]</scope>
    <source>
        <strain evidence="9">cv. Varoflay</strain>
    </source>
</reference>
<comment type="subcellular location">
    <subcellularLocation>
        <location evidence="1">Nucleus</location>
    </subcellularLocation>
</comment>
<gene>
    <name evidence="10 11" type="primary">LOC110777691</name>
</gene>
<dbReference type="CDD" id="cd00265">
    <property type="entry name" value="MADS_MEF2_like"/>
    <property type="match status" value="1"/>
</dbReference>
<dbReference type="KEGG" id="soe:110777691"/>
<proteinExistence type="predicted"/>
<dbReference type="InterPro" id="IPR050142">
    <property type="entry name" value="MADS-box/MEF2_TF"/>
</dbReference>
<evidence type="ECO:0000256" key="4">
    <source>
        <dbReference type="ARBA" id="ARBA00023163"/>
    </source>
</evidence>
<dbReference type="Gene3D" id="3.40.1810.10">
    <property type="entry name" value="Transcription factor, MADS-box"/>
    <property type="match status" value="1"/>
</dbReference>
<keyword evidence="5" id="KW-0539">Nucleus</keyword>
<dbReference type="SMART" id="SM00432">
    <property type="entry name" value="MADS"/>
    <property type="match status" value="1"/>
</dbReference>
<dbReference type="RefSeq" id="XP_021837971.1">
    <property type="nucleotide sequence ID" value="XM_021982279.1"/>
</dbReference>
<dbReference type="InterPro" id="IPR036879">
    <property type="entry name" value="TF_MADSbox_sf"/>
</dbReference>
<dbReference type="Pfam" id="PF01486">
    <property type="entry name" value="K-box"/>
    <property type="match status" value="1"/>
</dbReference>
<protein>
    <submittedName>
        <fullName evidence="10 11">MADS-box transcription factor 23-like isoform X1</fullName>
    </submittedName>
</protein>
<evidence type="ECO:0000256" key="5">
    <source>
        <dbReference type="ARBA" id="ARBA00023242"/>
    </source>
</evidence>
<keyword evidence="4" id="KW-0804">Transcription</keyword>
<evidence type="ECO:0000259" key="8">
    <source>
        <dbReference type="PROSITE" id="PS51297"/>
    </source>
</evidence>
<dbReference type="GO" id="GO:0045944">
    <property type="term" value="P:positive regulation of transcription by RNA polymerase II"/>
    <property type="evidence" value="ECO:0007669"/>
    <property type="project" value="InterPro"/>
</dbReference>